<evidence type="ECO:0000313" key="17">
    <source>
        <dbReference type="EMBL" id="NOT33234.1"/>
    </source>
</evidence>
<reference evidence="17 18" key="1">
    <citation type="submission" date="2020-04" db="EMBL/GenBank/DDBJ databases">
        <title>Metagenomic profiling of ammonia- and methane-oxidizing microorganisms in a Dutch drinking water treatment plant.</title>
        <authorList>
            <person name="Poghosyan L."/>
            <person name="Leucker S."/>
        </authorList>
    </citation>
    <scope>NUCLEOTIDE SEQUENCE [LARGE SCALE GENOMIC DNA]</scope>
    <source>
        <strain evidence="17">S-RSF-IL-03</strain>
    </source>
</reference>
<accession>A0A849SKY5</accession>
<dbReference type="PANTHER" id="PTHR22993:SF9">
    <property type="entry name" value="FORMAMIDOPYRIMIDINE-DNA GLYCOSYLASE"/>
    <property type="match status" value="1"/>
</dbReference>
<gene>
    <name evidence="17" type="ORF">HOP12_03590</name>
</gene>
<evidence type="ECO:0000256" key="3">
    <source>
        <dbReference type="ARBA" id="ARBA00009409"/>
    </source>
</evidence>
<feature type="domain" description="FPG-type" evidence="15">
    <location>
        <begin position="237"/>
        <end position="271"/>
    </location>
</feature>
<dbReference type="CDD" id="cd08973">
    <property type="entry name" value="BaFpgNei_N_1"/>
    <property type="match status" value="1"/>
</dbReference>
<evidence type="ECO:0000256" key="1">
    <source>
        <dbReference type="ARBA" id="ARBA00001668"/>
    </source>
</evidence>
<evidence type="ECO:0000313" key="18">
    <source>
        <dbReference type="Proteomes" id="UP000580839"/>
    </source>
</evidence>
<comment type="caution">
    <text evidence="17">The sequence shown here is derived from an EMBL/GenBank/DDBJ whole genome shotgun (WGS) entry which is preliminary data.</text>
</comment>
<dbReference type="GO" id="GO:0016829">
    <property type="term" value="F:lyase activity"/>
    <property type="evidence" value="ECO:0007669"/>
    <property type="project" value="UniProtKB-KW"/>
</dbReference>
<dbReference type="Proteomes" id="UP000580839">
    <property type="component" value="Unassembled WGS sequence"/>
</dbReference>
<evidence type="ECO:0000256" key="8">
    <source>
        <dbReference type="ARBA" id="ARBA00022833"/>
    </source>
</evidence>
<keyword evidence="11" id="KW-0456">Lyase</keyword>
<dbReference type="Gene3D" id="3.20.190.10">
    <property type="entry name" value="MutM-like, N-terminal"/>
    <property type="match status" value="1"/>
</dbReference>
<evidence type="ECO:0000256" key="6">
    <source>
        <dbReference type="ARBA" id="ARBA00022771"/>
    </source>
</evidence>
<dbReference type="PROSITE" id="PS51066">
    <property type="entry name" value="ZF_FPG_2"/>
    <property type="match status" value="1"/>
</dbReference>
<dbReference type="GO" id="GO:0008270">
    <property type="term" value="F:zinc ion binding"/>
    <property type="evidence" value="ECO:0007669"/>
    <property type="project" value="UniProtKB-KW"/>
</dbReference>
<dbReference type="PROSITE" id="PS51068">
    <property type="entry name" value="FPG_CAT"/>
    <property type="match status" value="1"/>
</dbReference>
<dbReference type="PANTHER" id="PTHR22993">
    <property type="entry name" value="FORMAMIDOPYRIMIDINE-DNA GLYCOSYLASE"/>
    <property type="match status" value="1"/>
</dbReference>
<dbReference type="SUPFAM" id="SSF81624">
    <property type="entry name" value="N-terminal domain of MutM-like DNA repair proteins"/>
    <property type="match status" value="1"/>
</dbReference>
<comment type="cofactor">
    <cofactor evidence="2">
        <name>Zn(2+)</name>
        <dbReference type="ChEBI" id="CHEBI:29105"/>
    </cofactor>
</comment>
<dbReference type="SUPFAM" id="SSF57716">
    <property type="entry name" value="Glucocorticoid receptor-like (DNA-binding domain)"/>
    <property type="match status" value="1"/>
</dbReference>
<comment type="similarity">
    <text evidence="3">Belongs to the FPG family.</text>
</comment>
<keyword evidence="13" id="KW-0326">Glycosidase</keyword>
<keyword evidence="6 14" id="KW-0863">Zinc-finger</keyword>
<protein>
    <submittedName>
        <fullName evidence="17">Formamidopyrimidine-DNA glycosylase</fullName>
    </submittedName>
</protein>
<proteinExistence type="inferred from homology"/>
<evidence type="ECO:0000256" key="2">
    <source>
        <dbReference type="ARBA" id="ARBA00001947"/>
    </source>
</evidence>
<dbReference type="SUPFAM" id="SSF46946">
    <property type="entry name" value="S13-like H2TH domain"/>
    <property type="match status" value="1"/>
</dbReference>
<dbReference type="SMART" id="SM01232">
    <property type="entry name" value="H2TH"/>
    <property type="match status" value="1"/>
</dbReference>
<sequence>MPELPDVVVYVEHLQRRLIGARLERVRVRSLNLLRTADPPLEACDGRAVTGVTRLGKRIVLALEREWFLAIHLMISGRFRWRDAAATPVAIPGKVGLAAFDFDRGTLLLTEASSHQRAALHVLAGTPELRALDPGGLEPLEASREEFALRLRLEDHTLKRALTDPRLFSGIGNSYSDEILHRARLSPLRRTARLDDATIETLWNATREVLTEWTERLRSQSGDRFPEKVTAFRPEMAVHGRFKLPCPVCGAPVQRIVYAEHETNYCARCQTGGRLLADRALSRLLKRDWPRSLEELEESRRPD</sequence>
<dbReference type="InterPro" id="IPR010979">
    <property type="entry name" value="Ribosomal_uS13-like_H2TH"/>
</dbReference>
<evidence type="ECO:0000256" key="4">
    <source>
        <dbReference type="ARBA" id="ARBA00022723"/>
    </source>
</evidence>
<dbReference type="AlphaFoldDB" id="A0A849SKY5"/>
<dbReference type="InterPro" id="IPR015886">
    <property type="entry name" value="H2TH_FPG"/>
</dbReference>
<dbReference type="InterPro" id="IPR000214">
    <property type="entry name" value="Znf_DNA_glyclase/AP_lyase"/>
</dbReference>
<evidence type="ECO:0000256" key="10">
    <source>
        <dbReference type="ARBA" id="ARBA00023204"/>
    </source>
</evidence>
<evidence type="ECO:0000256" key="13">
    <source>
        <dbReference type="ARBA" id="ARBA00023295"/>
    </source>
</evidence>
<evidence type="ECO:0000256" key="12">
    <source>
        <dbReference type="ARBA" id="ARBA00023268"/>
    </source>
</evidence>
<evidence type="ECO:0000256" key="7">
    <source>
        <dbReference type="ARBA" id="ARBA00022801"/>
    </source>
</evidence>
<dbReference type="GO" id="GO:0034039">
    <property type="term" value="F:8-oxo-7,8-dihydroguanine DNA N-glycosylase activity"/>
    <property type="evidence" value="ECO:0007669"/>
    <property type="project" value="TreeGrafter"/>
</dbReference>
<keyword evidence="5" id="KW-0227">DNA damage</keyword>
<name>A0A849SKY5_UNCEI</name>
<dbReference type="InterPro" id="IPR035937">
    <property type="entry name" value="FPG_N"/>
</dbReference>
<dbReference type="Pfam" id="PF06827">
    <property type="entry name" value="zf-FPG_IleRS"/>
    <property type="match status" value="1"/>
</dbReference>
<keyword evidence="10" id="KW-0234">DNA repair</keyword>
<evidence type="ECO:0000256" key="5">
    <source>
        <dbReference type="ARBA" id="ARBA00022763"/>
    </source>
</evidence>
<dbReference type="SMART" id="SM00898">
    <property type="entry name" value="Fapy_DNA_glyco"/>
    <property type="match status" value="1"/>
</dbReference>
<dbReference type="InterPro" id="IPR012319">
    <property type="entry name" value="FPG_cat"/>
</dbReference>
<organism evidence="17 18">
    <name type="scientific">Eiseniibacteriota bacterium</name>
    <dbReference type="NCBI Taxonomy" id="2212470"/>
    <lineage>
        <taxon>Bacteria</taxon>
        <taxon>Candidatus Eiseniibacteriota</taxon>
    </lineage>
</organism>
<keyword evidence="9" id="KW-0238">DNA-binding</keyword>
<evidence type="ECO:0000259" key="16">
    <source>
        <dbReference type="PROSITE" id="PS51068"/>
    </source>
</evidence>
<dbReference type="GO" id="GO:0006284">
    <property type="term" value="P:base-excision repair"/>
    <property type="evidence" value="ECO:0007669"/>
    <property type="project" value="InterPro"/>
</dbReference>
<dbReference type="GO" id="GO:0003906">
    <property type="term" value="F:DNA-(apurinic or apyrimidinic site) endonuclease activity"/>
    <property type="evidence" value="ECO:0007669"/>
    <property type="project" value="InterPro"/>
</dbReference>
<dbReference type="EMBL" id="JABFRW010000033">
    <property type="protein sequence ID" value="NOT33234.1"/>
    <property type="molecule type" value="Genomic_DNA"/>
</dbReference>
<keyword evidence="12" id="KW-0511">Multifunctional enzyme</keyword>
<evidence type="ECO:0000259" key="15">
    <source>
        <dbReference type="PROSITE" id="PS51066"/>
    </source>
</evidence>
<keyword evidence="7" id="KW-0378">Hydrolase</keyword>
<dbReference type="GO" id="GO:0003684">
    <property type="term" value="F:damaged DNA binding"/>
    <property type="evidence" value="ECO:0007669"/>
    <property type="project" value="InterPro"/>
</dbReference>
<dbReference type="Gene3D" id="1.10.8.50">
    <property type="match status" value="1"/>
</dbReference>
<evidence type="ECO:0000256" key="9">
    <source>
        <dbReference type="ARBA" id="ARBA00023125"/>
    </source>
</evidence>
<evidence type="ECO:0000256" key="14">
    <source>
        <dbReference type="PROSITE-ProRule" id="PRU00391"/>
    </source>
</evidence>
<feature type="domain" description="Formamidopyrimidine-DNA glycosylase catalytic" evidence="16">
    <location>
        <begin position="2"/>
        <end position="96"/>
    </location>
</feature>
<keyword evidence="4" id="KW-0479">Metal-binding</keyword>
<dbReference type="InterPro" id="IPR010663">
    <property type="entry name" value="Znf_FPG/IleRS"/>
</dbReference>
<comment type="catalytic activity">
    <reaction evidence="1">
        <text>Hydrolysis of DNA containing ring-opened 7-methylguanine residues, releasing 2,6-diamino-4-hydroxy-5-(N-methyl)formamidopyrimidine.</text>
        <dbReference type="EC" id="3.2.2.23"/>
    </reaction>
</comment>
<dbReference type="Pfam" id="PF01149">
    <property type="entry name" value="Fapy_DNA_glyco"/>
    <property type="match status" value="1"/>
</dbReference>
<evidence type="ECO:0000256" key="11">
    <source>
        <dbReference type="ARBA" id="ARBA00023239"/>
    </source>
</evidence>
<keyword evidence="8" id="KW-0862">Zinc</keyword>
<dbReference type="Pfam" id="PF06831">
    <property type="entry name" value="H2TH"/>
    <property type="match status" value="1"/>
</dbReference>